<name>A0AAW8P9M5_9HYPH</name>
<organism evidence="1 2">
    <name type="scientific">Rhizobium redzepovicii</name>
    <dbReference type="NCBI Taxonomy" id="2867518"/>
    <lineage>
        <taxon>Bacteria</taxon>
        <taxon>Pseudomonadati</taxon>
        <taxon>Pseudomonadota</taxon>
        <taxon>Alphaproteobacteria</taxon>
        <taxon>Hyphomicrobiales</taxon>
        <taxon>Rhizobiaceae</taxon>
        <taxon>Rhizobium/Agrobacterium group</taxon>
        <taxon>Rhizobium</taxon>
    </lineage>
</organism>
<evidence type="ECO:0000313" key="2">
    <source>
        <dbReference type="Proteomes" id="UP001269402"/>
    </source>
</evidence>
<proteinExistence type="predicted"/>
<gene>
    <name evidence="1" type="ORF">RJJ37_29595</name>
</gene>
<dbReference type="EMBL" id="JAVLSH010000019">
    <property type="protein sequence ID" value="MDR9763736.1"/>
    <property type="molecule type" value="Genomic_DNA"/>
</dbReference>
<sequence>MRTEEERQELVGLIDVYKRAKFRKVTEILSGTEIGVHTWHKAAAGHSISDDKFYKILDLIYRSRVDGITSRKEFGSYSISSMEEYEGYYSIYRPNSEDKAKIEVFSAKCAWSGKDRCLMVYVQNIRSQSEYFVHKPKTHNNISLRGVSIGWSSLYILGKHVSYGGDHSSSTCISGVSVAMDTIVPGEQLFHPILFPVVFEKVNAETLHSYYQLEKGSHAYERADALLKAAVDANISVIETVWSRFTMPGNSNGGPDTSPVQTS</sequence>
<dbReference type="Proteomes" id="UP001269402">
    <property type="component" value="Unassembled WGS sequence"/>
</dbReference>
<evidence type="ECO:0000313" key="1">
    <source>
        <dbReference type="EMBL" id="MDR9763736.1"/>
    </source>
</evidence>
<comment type="caution">
    <text evidence="1">The sequence shown here is derived from an EMBL/GenBank/DDBJ whole genome shotgun (WGS) entry which is preliminary data.</text>
</comment>
<keyword evidence="2" id="KW-1185">Reference proteome</keyword>
<protein>
    <submittedName>
        <fullName evidence="1">Uncharacterized protein</fullName>
    </submittedName>
</protein>
<dbReference type="AlphaFoldDB" id="A0AAW8P9M5"/>
<reference evidence="2" key="1">
    <citation type="submission" date="2023-07" db="EMBL/GenBank/DDBJ databases">
        <title>Genomic characterization of faba bean (Vicia faba) microsymbionts in Mexican soils.</title>
        <authorList>
            <person name="Rivera Orduna F.N."/>
            <person name="Guevara-Luna J."/>
            <person name="Yan J."/>
            <person name="Arroyo-Herrera I."/>
            <person name="Li Y."/>
            <person name="Vasquez-Murrieta M.S."/>
            <person name="Wang E.T."/>
        </authorList>
    </citation>
    <scope>NUCLEOTIDE SEQUENCE [LARGE SCALE GENOMIC DNA]</scope>
    <source>
        <strain evidence="2">CH6</strain>
    </source>
</reference>
<accession>A0AAW8P9M5</accession>
<dbReference type="RefSeq" id="WP_310808688.1">
    <property type="nucleotide sequence ID" value="NZ_JAVLSH010000019.1"/>
</dbReference>